<comment type="function">
    <text evidence="7">Binds to the 23S rRNA.</text>
</comment>
<sequence>MKVVLREDVKKLGKKGDIVNVADGYGRNYLIPRGLAVPASKGVLKNVSLIQEGRAKKDARQEQAAQELAARLKGVTVTVKTKAGEGGKLYGAVTSRDIAAELERMLSSKS</sequence>
<reference evidence="10" key="1">
    <citation type="submission" date="2015-01" db="EMBL/GenBank/DDBJ databases">
        <authorList>
            <person name="Manzoor Shahid"/>
            <person name="Zubair Saima"/>
        </authorList>
    </citation>
    <scope>NUCLEOTIDE SEQUENCE [LARGE SCALE GENOMIC DNA]</scope>
    <source>
        <strain evidence="10">Sp3</strain>
    </source>
</reference>
<dbReference type="HAMAP" id="MF_00503">
    <property type="entry name" value="Ribosomal_bL9"/>
    <property type="match status" value="1"/>
</dbReference>
<evidence type="ECO:0000256" key="3">
    <source>
        <dbReference type="ARBA" id="ARBA00022884"/>
    </source>
</evidence>
<keyword evidence="4 7" id="KW-0689">Ribosomal protein</keyword>
<dbReference type="RefSeq" id="WP_269746099.1">
    <property type="nucleotide sequence ID" value="NZ_CDRZ01000029.1"/>
</dbReference>
<evidence type="ECO:0000313" key="10">
    <source>
        <dbReference type="Proteomes" id="UP000046155"/>
    </source>
</evidence>
<evidence type="ECO:0000256" key="7">
    <source>
        <dbReference type="HAMAP-Rule" id="MF_00503"/>
    </source>
</evidence>
<dbReference type="PANTHER" id="PTHR21368">
    <property type="entry name" value="50S RIBOSOMAL PROTEIN L9"/>
    <property type="match status" value="1"/>
</dbReference>
<accession>A0A0B7MHV5</accession>
<dbReference type="InterPro" id="IPR009027">
    <property type="entry name" value="Ribosomal_bL9/RNase_H1_N"/>
</dbReference>
<dbReference type="InterPro" id="IPR000244">
    <property type="entry name" value="Ribosomal_bL9"/>
</dbReference>
<dbReference type="EMBL" id="CDRZ01000029">
    <property type="protein sequence ID" value="CEO87788.1"/>
    <property type="molecule type" value="Genomic_DNA"/>
</dbReference>
<dbReference type="SUPFAM" id="SSF55658">
    <property type="entry name" value="L9 N-domain-like"/>
    <property type="match status" value="1"/>
</dbReference>
<name>A0A0B7MHV5_9FIRM</name>
<evidence type="ECO:0000256" key="2">
    <source>
        <dbReference type="ARBA" id="ARBA00022730"/>
    </source>
</evidence>
<dbReference type="PROSITE" id="PS00651">
    <property type="entry name" value="RIBOSOMAL_L9"/>
    <property type="match status" value="1"/>
</dbReference>
<keyword evidence="2 7" id="KW-0699">rRNA-binding</keyword>
<dbReference type="FunFam" id="3.40.5.10:FF:000003">
    <property type="entry name" value="50S ribosomal protein L9"/>
    <property type="match status" value="1"/>
</dbReference>
<keyword evidence="3 7" id="KW-0694">RNA-binding</keyword>
<dbReference type="Proteomes" id="UP000046155">
    <property type="component" value="Unassembled WGS sequence"/>
</dbReference>
<dbReference type="GO" id="GO:1990904">
    <property type="term" value="C:ribonucleoprotein complex"/>
    <property type="evidence" value="ECO:0007669"/>
    <property type="project" value="UniProtKB-KW"/>
</dbReference>
<dbReference type="GO" id="GO:0019843">
    <property type="term" value="F:rRNA binding"/>
    <property type="evidence" value="ECO:0007669"/>
    <property type="project" value="UniProtKB-UniRule"/>
</dbReference>
<dbReference type="Pfam" id="PF03948">
    <property type="entry name" value="Ribosomal_L9_C"/>
    <property type="match status" value="1"/>
</dbReference>
<dbReference type="InterPro" id="IPR020070">
    <property type="entry name" value="Ribosomal_bL9_N"/>
</dbReference>
<gene>
    <name evidence="7" type="primary">rplI</name>
    <name evidence="9" type="ORF">SSCH_1240004</name>
</gene>
<dbReference type="SUPFAM" id="SSF55653">
    <property type="entry name" value="Ribosomal protein L9 C-domain"/>
    <property type="match status" value="1"/>
</dbReference>
<evidence type="ECO:0000256" key="1">
    <source>
        <dbReference type="ARBA" id="ARBA00010605"/>
    </source>
</evidence>
<evidence type="ECO:0000256" key="5">
    <source>
        <dbReference type="ARBA" id="ARBA00023274"/>
    </source>
</evidence>
<organism evidence="9 10">
    <name type="scientific">Syntrophaceticus schinkii</name>
    <dbReference type="NCBI Taxonomy" id="499207"/>
    <lineage>
        <taxon>Bacteria</taxon>
        <taxon>Bacillati</taxon>
        <taxon>Bacillota</taxon>
        <taxon>Clostridia</taxon>
        <taxon>Thermoanaerobacterales</taxon>
        <taxon>Thermoanaerobacterales Family III. Incertae Sedis</taxon>
        <taxon>Syntrophaceticus</taxon>
    </lineage>
</organism>
<dbReference type="GO" id="GO:0005840">
    <property type="term" value="C:ribosome"/>
    <property type="evidence" value="ECO:0007669"/>
    <property type="project" value="UniProtKB-KW"/>
</dbReference>
<evidence type="ECO:0000259" key="8">
    <source>
        <dbReference type="PROSITE" id="PS00651"/>
    </source>
</evidence>
<dbReference type="Pfam" id="PF01281">
    <property type="entry name" value="Ribosomal_L9_N"/>
    <property type="match status" value="1"/>
</dbReference>
<proteinExistence type="inferred from homology"/>
<dbReference type="Gene3D" id="3.10.430.100">
    <property type="entry name" value="Ribosomal protein L9, C-terminal domain"/>
    <property type="match status" value="1"/>
</dbReference>
<protein>
    <recommendedName>
        <fullName evidence="6 7">Large ribosomal subunit protein bL9</fullName>
    </recommendedName>
</protein>
<dbReference type="Gene3D" id="3.40.5.10">
    <property type="entry name" value="Ribosomal protein L9, N-terminal domain"/>
    <property type="match status" value="1"/>
</dbReference>
<keyword evidence="5 7" id="KW-0687">Ribonucleoprotein</keyword>
<dbReference type="NCBIfam" id="TIGR00158">
    <property type="entry name" value="L9"/>
    <property type="match status" value="1"/>
</dbReference>
<evidence type="ECO:0000256" key="4">
    <source>
        <dbReference type="ARBA" id="ARBA00022980"/>
    </source>
</evidence>
<evidence type="ECO:0000256" key="6">
    <source>
        <dbReference type="ARBA" id="ARBA00035292"/>
    </source>
</evidence>
<keyword evidence="10" id="KW-1185">Reference proteome</keyword>
<dbReference type="InterPro" id="IPR036935">
    <property type="entry name" value="Ribosomal_bL9_N_sf"/>
</dbReference>
<dbReference type="GO" id="GO:0003735">
    <property type="term" value="F:structural constituent of ribosome"/>
    <property type="evidence" value="ECO:0007669"/>
    <property type="project" value="InterPro"/>
</dbReference>
<dbReference type="InterPro" id="IPR020594">
    <property type="entry name" value="Ribosomal_bL9_bac/chp"/>
</dbReference>
<comment type="similarity">
    <text evidence="1 7">Belongs to the bacterial ribosomal protein bL9 family.</text>
</comment>
<dbReference type="AlphaFoldDB" id="A0A0B7MHV5"/>
<dbReference type="GO" id="GO:0006412">
    <property type="term" value="P:translation"/>
    <property type="evidence" value="ECO:0007669"/>
    <property type="project" value="UniProtKB-UniRule"/>
</dbReference>
<dbReference type="InterPro" id="IPR036791">
    <property type="entry name" value="Ribosomal_bL9_C_sf"/>
</dbReference>
<feature type="domain" description="Ribosomal protein L9" evidence="8">
    <location>
        <begin position="13"/>
        <end position="40"/>
    </location>
</feature>
<dbReference type="InterPro" id="IPR020069">
    <property type="entry name" value="Ribosomal_bL9_C"/>
</dbReference>
<evidence type="ECO:0000313" key="9">
    <source>
        <dbReference type="EMBL" id="CEO87788.1"/>
    </source>
</evidence>